<name>A0AAD8R4H3_LOLMU</name>
<sequence length="247" mass="27273">MTFGSFTDSDLESDSESSNNNDFTNHSFTNFNFIDTSADSREVFADLYDGVTDPEVDENTTAIYHQICVIGGTSRQEDEASEAFDDLGNPYINPADLTRGLGNKYIGTAPREKVQLPQEVWDRAQRAMDGTEPMTTTATPQALQAYQYKIARSKGELEKQMAILDERRAAAAASNKCDKDFHKLSETFGMQAEYEASKLTTNYDVLPGGGRSLQEQAFDTSKNSKEVQIHPTDPKMTTSIASNLDSA</sequence>
<evidence type="ECO:0000313" key="3">
    <source>
        <dbReference type="Proteomes" id="UP001231189"/>
    </source>
</evidence>
<comment type="caution">
    <text evidence="2">The sequence shown here is derived from an EMBL/GenBank/DDBJ whole genome shotgun (WGS) entry which is preliminary data.</text>
</comment>
<feature type="region of interest" description="Disordered" evidence="1">
    <location>
        <begin position="216"/>
        <end position="247"/>
    </location>
</feature>
<accession>A0AAD8R4H3</accession>
<dbReference type="Proteomes" id="UP001231189">
    <property type="component" value="Unassembled WGS sequence"/>
</dbReference>
<feature type="region of interest" description="Disordered" evidence="1">
    <location>
        <begin position="1"/>
        <end position="22"/>
    </location>
</feature>
<dbReference type="AlphaFoldDB" id="A0AAD8R4H3"/>
<dbReference type="EMBL" id="JAUUTY010000006">
    <property type="protein sequence ID" value="KAK1613915.1"/>
    <property type="molecule type" value="Genomic_DNA"/>
</dbReference>
<gene>
    <name evidence="2" type="ORF">QYE76_019432</name>
</gene>
<evidence type="ECO:0000313" key="2">
    <source>
        <dbReference type="EMBL" id="KAK1613915.1"/>
    </source>
</evidence>
<proteinExistence type="predicted"/>
<keyword evidence="3" id="KW-1185">Reference proteome</keyword>
<reference evidence="2" key="1">
    <citation type="submission" date="2023-07" db="EMBL/GenBank/DDBJ databases">
        <title>A chromosome-level genome assembly of Lolium multiflorum.</title>
        <authorList>
            <person name="Chen Y."/>
            <person name="Copetti D."/>
            <person name="Kolliker R."/>
            <person name="Studer B."/>
        </authorList>
    </citation>
    <scope>NUCLEOTIDE SEQUENCE</scope>
    <source>
        <strain evidence="2">02402/16</strain>
        <tissue evidence="2">Leaf</tissue>
    </source>
</reference>
<feature type="compositionally biased region" description="Polar residues" evidence="1">
    <location>
        <begin position="235"/>
        <end position="247"/>
    </location>
</feature>
<evidence type="ECO:0000256" key="1">
    <source>
        <dbReference type="SAM" id="MobiDB-lite"/>
    </source>
</evidence>
<organism evidence="2 3">
    <name type="scientific">Lolium multiflorum</name>
    <name type="common">Italian ryegrass</name>
    <name type="synonym">Lolium perenne subsp. multiflorum</name>
    <dbReference type="NCBI Taxonomy" id="4521"/>
    <lineage>
        <taxon>Eukaryota</taxon>
        <taxon>Viridiplantae</taxon>
        <taxon>Streptophyta</taxon>
        <taxon>Embryophyta</taxon>
        <taxon>Tracheophyta</taxon>
        <taxon>Spermatophyta</taxon>
        <taxon>Magnoliopsida</taxon>
        <taxon>Liliopsida</taxon>
        <taxon>Poales</taxon>
        <taxon>Poaceae</taxon>
        <taxon>BOP clade</taxon>
        <taxon>Pooideae</taxon>
        <taxon>Poodae</taxon>
        <taxon>Poeae</taxon>
        <taxon>Poeae Chloroplast Group 2 (Poeae type)</taxon>
        <taxon>Loliodinae</taxon>
        <taxon>Loliinae</taxon>
        <taxon>Lolium</taxon>
    </lineage>
</organism>
<protein>
    <submittedName>
        <fullName evidence="2">Uncharacterized protein</fullName>
    </submittedName>
</protein>